<dbReference type="OrthoDB" id="3039988at2759"/>
<gene>
    <name evidence="1" type="ORF">EDS130_LOCUS12068</name>
    <name evidence="2" type="ORF">XAT740_LOCUS20473</name>
</gene>
<dbReference type="Proteomes" id="UP000663852">
    <property type="component" value="Unassembled WGS sequence"/>
</dbReference>
<keyword evidence="3" id="KW-1185">Reference proteome</keyword>
<dbReference type="EMBL" id="CAJNOR010001432">
    <property type="protein sequence ID" value="CAF1141995.1"/>
    <property type="molecule type" value="Genomic_DNA"/>
</dbReference>
<sequence>MPGSKRQIFSCFNAKHDEPQYYNNDNYKQNNQNTAKNGTFGEQRHSTITQAISPKQYHQYQNHHQQASTWHPNMHQMASMNNIHQMALVDKEQGAGDSVVQVSTPPLNQEQEQIDDTHHTLTHQVETTTTNKRIFNDSNEFITVESKKAKKKAWVPVEQHQTTTSSTDYQHPNKYNVPIEQLQRAVVHNLPCFTIKFTQTDNLPAAMTVAEELYDYFKKNQIQLVEEFSVVRYNGIFLRIVVKNKKDYCLLCSAKNWPTRVLGINITLIIPKFVPEQFSLVVRFVAKEFSVDQVTKEVKRSASTATNFRQIVYPYPRGTNDFRFSVTDLKKYNGLLRLGHIGIGNTLRKITPYRPSNKLTYCTKCWQLNHTRNKCQEQGQKCRICLEDYNQQHNEICSKQYRCAQCHNDHYSLDSDCPEIQQHRRELNNAVKGAIKDGVIKRELALQIRNSSTQYSGSKNNNYNNDFPPLPSTTTSVPNVSHSPWTHNKPAANSVKQNDITNEQLFEKICSRFDSNMEQTNSRLTIIEKKIKSNEETIISIHKRLNNMVEILQL</sequence>
<proteinExistence type="predicted"/>
<comment type="caution">
    <text evidence="1">The sequence shown here is derived from an EMBL/GenBank/DDBJ whole genome shotgun (WGS) entry which is preliminary data.</text>
</comment>
<evidence type="ECO:0000313" key="4">
    <source>
        <dbReference type="Proteomes" id="UP000663852"/>
    </source>
</evidence>
<dbReference type="EMBL" id="CAJNOJ010000045">
    <property type="protein sequence ID" value="CAF0945796.1"/>
    <property type="molecule type" value="Genomic_DNA"/>
</dbReference>
<dbReference type="AlphaFoldDB" id="A0A814CKG0"/>
<reference evidence="1" key="1">
    <citation type="submission" date="2021-02" db="EMBL/GenBank/DDBJ databases">
        <authorList>
            <person name="Nowell W R."/>
        </authorList>
    </citation>
    <scope>NUCLEOTIDE SEQUENCE</scope>
</reference>
<accession>A0A814CKG0</accession>
<evidence type="ECO:0000313" key="1">
    <source>
        <dbReference type="EMBL" id="CAF0945796.1"/>
    </source>
</evidence>
<name>A0A814CKG0_ADIRI</name>
<evidence type="ECO:0000313" key="2">
    <source>
        <dbReference type="EMBL" id="CAF1141995.1"/>
    </source>
</evidence>
<dbReference type="Proteomes" id="UP000663828">
    <property type="component" value="Unassembled WGS sequence"/>
</dbReference>
<protein>
    <submittedName>
        <fullName evidence="1">Uncharacterized protein</fullName>
    </submittedName>
</protein>
<evidence type="ECO:0000313" key="3">
    <source>
        <dbReference type="Proteomes" id="UP000663828"/>
    </source>
</evidence>
<organism evidence="1 4">
    <name type="scientific">Adineta ricciae</name>
    <name type="common">Rotifer</name>
    <dbReference type="NCBI Taxonomy" id="249248"/>
    <lineage>
        <taxon>Eukaryota</taxon>
        <taxon>Metazoa</taxon>
        <taxon>Spiralia</taxon>
        <taxon>Gnathifera</taxon>
        <taxon>Rotifera</taxon>
        <taxon>Eurotatoria</taxon>
        <taxon>Bdelloidea</taxon>
        <taxon>Adinetida</taxon>
        <taxon>Adinetidae</taxon>
        <taxon>Adineta</taxon>
    </lineage>
</organism>